<dbReference type="SUPFAM" id="SSF50249">
    <property type="entry name" value="Nucleic acid-binding proteins"/>
    <property type="match status" value="1"/>
</dbReference>
<dbReference type="InterPro" id="IPR011344">
    <property type="entry name" value="ssDNA-bd"/>
</dbReference>
<protein>
    <recommendedName>
        <fullName evidence="2 3">Single-stranded DNA-binding protein</fullName>
        <shortName evidence="2">SSB</shortName>
    </recommendedName>
</protein>
<gene>
    <name evidence="5" type="ORF">HMPREF9020_01223</name>
</gene>
<evidence type="ECO:0000256" key="2">
    <source>
        <dbReference type="HAMAP-Rule" id="MF_00984"/>
    </source>
</evidence>
<feature type="compositionally biased region" description="Polar residues" evidence="4">
    <location>
        <begin position="190"/>
        <end position="206"/>
    </location>
</feature>
<dbReference type="GO" id="GO:0003697">
    <property type="term" value="F:single-stranded DNA binding"/>
    <property type="evidence" value="ECO:0007669"/>
    <property type="project" value="UniProtKB-UniRule"/>
</dbReference>
<feature type="compositionally biased region" description="Acidic residues" evidence="4">
    <location>
        <begin position="212"/>
        <end position="222"/>
    </location>
</feature>
<name>W5IGQ0_SCAIO</name>
<dbReference type="Pfam" id="PF00436">
    <property type="entry name" value="SSB"/>
    <property type="match status" value="1"/>
</dbReference>
<evidence type="ECO:0000256" key="4">
    <source>
        <dbReference type="SAM" id="MobiDB-lite"/>
    </source>
</evidence>
<keyword evidence="1 2" id="KW-0238">DNA-binding</keyword>
<comment type="subunit">
    <text evidence="2">Homotetramer.</text>
</comment>
<feature type="compositionally biased region" description="Gly residues" evidence="4">
    <location>
        <begin position="130"/>
        <end position="139"/>
    </location>
</feature>
<dbReference type="Gene3D" id="2.40.50.140">
    <property type="entry name" value="Nucleic acid-binding proteins"/>
    <property type="match status" value="1"/>
</dbReference>
<dbReference type="HAMAP" id="MF_00984">
    <property type="entry name" value="SSB"/>
    <property type="match status" value="1"/>
</dbReference>
<dbReference type="PANTHER" id="PTHR10302:SF27">
    <property type="entry name" value="SINGLE-STRANDED DNA-BINDING PROTEIN"/>
    <property type="match status" value="1"/>
</dbReference>
<dbReference type="HOGENOM" id="CLU_078758_1_0_11"/>
<dbReference type="RefSeq" id="WP_006293616.1">
    <property type="nucleotide sequence ID" value="NZ_GG770226.1"/>
</dbReference>
<dbReference type="PANTHER" id="PTHR10302">
    <property type="entry name" value="SINGLE-STRANDED DNA-BINDING PROTEIN"/>
    <property type="match status" value="1"/>
</dbReference>
<dbReference type="GO" id="GO:0009295">
    <property type="term" value="C:nucleoid"/>
    <property type="evidence" value="ECO:0007669"/>
    <property type="project" value="TreeGrafter"/>
</dbReference>
<feature type="region of interest" description="Disordered" evidence="4">
    <location>
        <begin position="114"/>
        <end position="139"/>
    </location>
</feature>
<dbReference type="EMBL" id="ADCX01000012">
    <property type="protein sequence ID" value="EFG26143.1"/>
    <property type="molecule type" value="Genomic_DNA"/>
</dbReference>
<keyword evidence="6" id="KW-1185">Reference proteome</keyword>
<dbReference type="PROSITE" id="PS50935">
    <property type="entry name" value="SSB"/>
    <property type="match status" value="1"/>
</dbReference>
<dbReference type="Proteomes" id="UP000005777">
    <property type="component" value="Unassembled WGS sequence"/>
</dbReference>
<dbReference type="eggNOG" id="COG0629">
    <property type="taxonomic scope" value="Bacteria"/>
</dbReference>
<comment type="caution">
    <text evidence="5">The sequence shown here is derived from an EMBL/GenBank/DDBJ whole genome shotgun (WGS) entry which is preliminary data.</text>
</comment>
<evidence type="ECO:0000256" key="3">
    <source>
        <dbReference type="RuleBase" id="RU000524"/>
    </source>
</evidence>
<dbReference type="GO" id="GO:0006260">
    <property type="term" value="P:DNA replication"/>
    <property type="evidence" value="ECO:0007669"/>
    <property type="project" value="InterPro"/>
</dbReference>
<sequence>MAGETPVTIIGNLTADPELRTTGNGGTVVNFTIASTPRTYNRNSGQWEDGEALFLRCSCWDSQYSPMATNISQSLSKGMRVIAQGNLTQRSYQTQSGESRTVVELRVNEIGPALSRNTAQVQRNANVSGTGSGGYSNNGSAAGRGGYRGGASQAGASRGFGGNGNGAAGGQNTNGQNGGGGYASQGTDPWANSSDSGAFNSSTAFGSNADFGSDDEFADPEF</sequence>
<dbReference type="AlphaFoldDB" id="W5IGQ0"/>
<evidence type="ECO:0000256" key="1">
    <source>
        <dbReference type="ARBA" id="ARBA00023125"/>
    </source>
</evidence>
<dbReference type="InterPro" id="IPR012340">
    <property type="entry name" value="NA-bd_OB-fold"/>
</dbReference>
<dbReference type="NCBIfam" id="NF005851">
    <property type="entry name" value="PRK07772.1"/>
    <property type="match status" value="1"/>
</dbReference>
<dbReference type="NCBIfam" id="TIGR00621">
    <property type="entry name" value="ssb"/>
    <property type="match status" value="1"/>
</dbReference>
<feature type="region of interest" description="Disordered" evidence="4">
    <location>
        <begin position="162"/>
        <end position="222"/>
    </location>
</feature>
<dbReference type="InterPro" id="IPR000424">
    <property type="entry name" value="Primosome_PriB/ssb"/>
</dbReference>
<proteinExistence type="inferred from homology"/>
<feature type="compositionally biased region" description="Polar residues" evidence="4">
    <location>
        <begin position="115"/>
        <end position="127"/>
    </location>
</feature>
<comment type="caution">
    <text evidence="2">Lacks conserved residue(s) required for the propagation of feature annotation.</text>
</comment>
<reference evidence="5 6" key="1">
    <citation type="submission" date="2012-01" db="EMBL/GenBank/DDBJ databases">
        <title>The Genome Sequence of Scardovia inopinata F0304.</title>
        <authorList>
            <consortium name="The Broad Institute Genome Sequencing Platform"/>
            <person name="Ward D."/>
            <person name="Earl A."/>
            <person name="Feldgarden M."/>
            <person name="Gevers D."/>
            <person name="Young S."/>
            <person name="Zeng Q."/>
            <person name="Koehrsen M."/>
            <person name="Alvarado L."/>
            <person name="Berlin A.M."/>
            <person name="Borenstein D."/>
            <person name="Chapman S.B."/>
            <person name="Chen Z."/>
            <person name="Engels R."/>
            <person name="Freedman E."/>
            <person name="Gellesch M."/>
            <person name="Goldberg J."/>
            <person name="Griggs A."/>
            <person name="Gujja S."/>
            <person name="Heilman E.R."/>
            <person name="Heiman D.I."/>
            <person name="Hepburn T.A."/>
            <person name="Howarth C."/>
            <person name="Jen D."/>
            <person name="Larson L."/>
            <person name="Mehta T."/>
            <person name="Park D."/>
            <person name="Pearson M."/>
            <person name="Richards J."/>
            <person name="Roberts A."/>
            <person name="Saif S."/>
            <person name="Shea T.D."/>
            <person name="Shenoy N."/>
            <person name="Sisk P."/>
            <person name="Stolte C."/>
            <person name="Sykes S.N."/>
            <person name="Walk T."/>
            <person name="White J."/>
            <person name="Yandava C."/>
            <person name="Izard J."/>
            <person name="Baranova O.V."/>
            <person name="Blanton J.M."/>
            <person name="Tanner A.C."/>
            <person name="Dewhirst F."/>
            <person name="Haas B."/>
            <person name="Nusbaum C."/>
            <person name="Birren B."/>
        </authorList>
    </citation>
    <scope>NUCLEOTIDE SEQUENCE [LARGE SCALE GENOMIC DNA]</scope>
    <source>
        <strain evidence="5 6">F0304</strain>
    </source>
</reference>
<organism evidence="5 6">
    <name type="scientific">Scardovia inopinata F0304</name>
    <dbReference type="NCBI Taxonomy" id="641146"/>
    <lineage>
        <taxon>Bacteria</taxon>
        <taxon>Bacillati</taxon>
        <taxon>Actinomycetota</taxon>
        <taxon>Actinomycetes</taxon>
        <taxon>Bifidobacteriales</taxon>
        <taxon>Bifidobacteriaceae</taxon>
        <taxon>Scardovia</taxon>
    </lineage>
</organism>
<evidence type="ECO:0000313" key="6">
    <source>
        <dbReference type="Proteomes" id="UP000005777"/>
    </source>
</evidence>
<dbReference type="CDD" id="cd04496">
    <property type="entry name" value="SSB_OBF"/>
    <property type="match status" value="1"/>
</dbReference>
<accession>W5IGQ0</accession>
<evidence type="ECO:0000313" key="5">
    <source>
        <dbReference type="EMBL" id="EFG26143.1"/>
    </source>
</evidence>